<evidence type="ECO:0000313" key="3">
    <source>
        <dbReference type="Proteomes" id="UP000271087"/>
    </source>
</evidence>
<dbReference type="EMBL" id="UYRW01014085">
    <property type="protein sequence ID" value="VDN00655.1"/>
    <property type="molecule type" value="Genomic_DNA"/>
</dbReference>
<sequence>MFAQMNGNTGFSSCRSLQIIACYLESDISTKPRIGDDVIAGRSGIAPNLKGAFSPLDDRKKQTLLEDRWNSYDGMATTEEEEEEEEEEGEEEAKSFLKL</sequence>
<evidence type="ECO:0000313" key="2">
    <source>
        <dbReference type="EMBL" id="VDN00655.1"/>
    </source>
</evidence>
<gene>
    <name evidence="2" type="ORF">NOO_LOCUS13222</name>
</gene>
<dbReference type="AlphaFoldDB" id="A0A182EYG5"/>
<protein>
    <submittedName>
        <fullName evidence="2 4">Uncharacterized protein</fullName>
    </submittedName>
</protein>
<accession>A0A182EYG5</accession>
<evidence type="ECO:0000313" key="4">
    <source>
        <dbReference type="WBParaSite" id="nOo.2.0.1.t13222-RA"/>
    </source>
</evidence>
<feature type="compositionally biased region" description="Acidic residues" evidence="1">
    <location>
        <begin position="78"/>
        <end position="91"/>
    </location>
</feature>
<name>A0A182EYG5_ONCOC</name>
<dbReference type="WBParaSite" id="nOo.2.0.1.t13222-RA">
    <property type="protein sequence ID" value="nOo.2.0.1.t13222-RA"/>
    <property type="gene ID" value="nOo.2.0.1.g13222"/>
</dbReference>
<dbReference type="Proteomes" id="UP000271087">
    <property type="component" value="Unassembled WGS sequence"/>
</dbReference>
<proteinExistence type="predicted"/>
<reference evidence="4" key="1">
    <citation type="submission" date="2016-06" db="UniProtKB">
        <authorList>
            <consortium name="WormBaseParasite"/>
        </authorList>
    </citation>
    <scope>IDENTIFICATION</scope>
</reference>
<organism evidence="4">
    <name type="scientific">Onchocerca ochengi</name>
    <name type="common">Filarial nematode worm</name>
    <dbReference type="NCBI Taxonomy" id="42157"/>
    <lineage>
        <taxon>Eukaryota</taxon>
        <taxon>Metazoa</taxon>
        <taxon>Ecdysozoa</taxon>
        <taxon>Nematoda</taxon>
        <taxon>Chromadorea</taxon>
        <taxon>Rhabditida</taxon>
        <taxon>Spirurina</taxon>
        <taxon>Spiruromorpha</taxon>
        <taxon>Filarioidea</taxon>
        <taxon>Onchocercidae</taxon>
        <taxon>Onchocerca</taxon>
    </lineage>
</organism>
<reference evidence="2 3" key="2">
    <citation type="submission" date="2018-08" db="EMBL/GenBank/DDBJ databases">
        <authorList>
            <person name="Laetsch R D."/>
            <person name="Stevens L."/>
            <person name="Kumar S."/>
            <person name="Blaxter L. M."/>
        </authorList>
    </citation>
    <scope>NUCLEOTIDE SEQUENCE [LARGE SCALE GENOMIC DNA]</scope>
</reference>
<feature type="region of interest" description="Disordered" evidence="1">
    <location>
        <begin position="70"/>
        <end position="99"/>
    </location>
</feature>
<evidence type="ECO:0000256" key="1">
    <source>
        <dbReference type="SAM" id="MobiDB-lite"/>
    </source>
</evidence>
<keyword evidence="3" id="KW-1185">Reference proteome</keyword>